<dbReference type="InterPro" id="IPR005064">
    <property type="entry name" value="BUG"/>
</dbReference>
<dbReference type="InterPro" id="IPR042100">
    <property type="entry name" value="Bug_dom1"/>
</dbReference>
<evidence type="ECO:0000256" key="2">
    <source>
        <dbReference type="SAM" id="SignalP"/>
    </source>
</evidence>
<accession>A0A6N1X7Y6</accession>
<gene>
    <name evidence="3" type="ORF">HUK68_16685</name>
</gene>
<dbReference type="Proteomes" id="UP000509579">
    <property type="component" value="Chromosome"/>
</dbReference>
<keyword evidence="2" id="KW-0732">Signal</keyword>
<evidence type="ECO:0000313" key="4">
    <source>
        <dbReference type="Proteomes" id="UP000509579"/>
    </source>
</evidence>
<dbReference type="SUPFAM" id="SSF53850">
    <property type="entry name" value="Periplasmic binding protein-like II"/>
    <property type="match status" value="1"/>
</dbReference>
<dbReference type="Pfam" id="PF03401">
    <property type="entry name" value="TctC"/>
    <property type="match status" value="1"/>
</dbReference>
<dbReference type="PANTHER" id="PTHR42928">
    <property type="entry name" value="TRICARBOXYLATE-BINDING PROTEIN"/>
    <property type="match status" value="1"/>
</dbReference>
<name>A0A6N1X7Y6_9BURK</name>
<keyword evidence="4" id="KW-1185">Reference proteome</keyword>
<feature type="signal peptide" evidence="2">
    <location>
        <begin position="1"/>
        <end position="24"/>
    </location>
</feature>
<reference evidence="3 4" key="1">
    <citation type="submission" date="2020-06" db="EMBL/GenBank/DDBJ databases">
        <title>Acidovorax antarctica sp. nov., isolated from Corinth ice sheet soil, Antarctic Fields Peninsula.</title>
        <authorList>
            <person name="Xu Q."/>
            <person name="Peng F."/>
        </authorList>
    </citation>
    <scope>NUCLEOTIDE SEQUENCE [LARGE SCALE GENOMIC DNA]</scope>
    <source>
        <strain evidence="3 4">16-35-5</strain>
    </source>
</reference>
<organism evidence="3 4">
    <name type="scientific">Comamonas antarctica</name>
    <dbReference type="NCBI Taxonomy" id="2743470"/>
    <lineage>
        <taxon>Bacteria</taxon>
        <taxon>Pseudomonadati</taxon>
        <taxon>Pseudomonadota</taxon>
        <taxon>Betaproteobacteria</taxon>
        <taxon>Burkholderiales</taxon>
        <taxon>Comamonadaceae</taxon>
        <taxon>Comamonas</taxon>
    </lineage>
</organism>
<dbReference type="EMBL" id="CP054840">
    <property type="protein sequence ID" value="QKV54413.1"/>
    <property type="molecule type" value="Genomic_DNA"/>
</dbReference>
<protein>
    <submittedName>
        <fullName evidence="3">Tripartite tricarboxylate transporter substrate binding protein</fullName>
    </submittedName>
</protein>
<dbReference type="Gene3D" id="3.40.190.10">
    <property type="entry name" value="Periplasmic binding protein-like II"/>
    <property type="match status" value="1"/>
</dbReference>
<dbReference type="Gene3D" id="3.40.190.150">
    <property type="entry name" value="Bordetella uptake gene, domain 1"/>
    <property type="match status" value="1"/>
</dbReference>
<dbReference type="PIRSF" id="PIRSF017082">
    <property type="entry name" value="YflP"/>
    <property type="match status" value="1"/>
</dbReference>
<dbReference type="CDD" id="cd13578">
    <property type="entry name" value="PBP2_Bug27"/>
    <property type="match status" value="1"/>
</dbReference>
<sequence length="322" mass="33960">MNKQLKGVALAAALAFAAPGMALAQDFPSKPVKIVVPWAPGGATDVIARVLGQKLGERLGQPVIVENKAGAGGNIGTASFIREVADGYTLLMGTSSTNAVNPGLYKSLPFDPVRDFTPIVLVATVPNVLVVSANSKYQSVDDIVKAAKAEPGKISYGSGGNGSSQHIAASVFSKATGSQLMHVPYKGSGPAAADLMAGHVALMFDTGSMAHIKGHKFKPLAVAWSQRVPALPDVKTLEELGYKGVQASAWYGFYAPAKTPAAAADRLNRELNAVLQDPEVKKRLNDYGAIVNGGTREEFARFTSAEIDRYRRIIQDARISIE</sequence>
<dbReference type="RefSeq" id="WP_175505213.1">
    <property type="nucleotide sequence ID" value="NZ_CP054840.1"/>
</dbReference>
<feature type="chain" id="PRO_5027010340" evidence="2">
    <location>
        <begin position="25"/>
        <end position="322"/>
    </location>
</feature>
<dbReference type="PANTHER" id="PTHR42928:SF5">
    <property type="entry name" value="BLR1237 PROTEIN"/>
    <property type="match status" value="1"/>
</dbReference>
<proteinExistence type="inferred from homology"/>
<evidence type="ECO:0000313" key="3">
    <source>
        <dbReference type="EMBL" id="QKV54413.1"/>
    </source>
</evidence>
<dbReference type="KEGG" id="aant:HUK68_16685"/>
<dbReference type="AlphaFoldDB" id="A0A6N1X7Y6"/>
<comment type="similarity">
    <text evidence="1">Belongs to the UPF0065 (bug) family.</text>
</comment>
<evidence type="ECO:0000256" key="1">
    <source>
        <dbReference type="ARBA" id="ARBA00006987"/>
    </source>
</evidence>